<dbReference type="VEuPathDB" id="FungiDB:JI435_046910"/>
<feature type="transmembrane region" description="Helical" evidence="10">
    <location>
        <begin position="489"/>
        <end position="508"/>
    </location>
</feature>
<keyword evidence="5" id="KW-0029">Amino-acid transport</keyword>
<feature type="repeat" description="ANK" evidence="8">
    <location>
        <begin position="1184"/>
        <end position="1216"/>
    </location>
</feature>
<dbReference type="InParanoid" id="Q0UU73"/>
<feature type="domain" description="Amino acid permease/ SLC12A" evidence="11">
    <location>
        <begin position="55"/>
        <end position="517"/>
    </location>
</feature>
<keyword evidence="8" id="KW-0040">ANK repeat</keyword>
<feature type="repeat" description="ANK" evidence="8">
    <location>
        <begin position="1217"/>
        <end position="1249"/>
    </location>
</feature>
<dbReference type="EMBL" id="CH445330">
    <property type="protein sequence ID" value="EAT88451.2"/>
    <property type="molecule type" value="Genomic_DNA"/>
</dbReference>
<dbReference type="PANTHER" id="PTHR43341:SF36">
    <property type="entry name" value="PROLINE-SPECIFIC PERMEASE"/>
    <property type="match status" value="1"/>
</dbReference>
<dbReference type="KEGG" id="pno:SNOG_04691"/>
<dbReference type="Proteomes" id="UP000001055">
    <property type="component" value="Unassembled WGS sequence"/>
</dbReference>
<dbReference type="VEuPathDB" id="FungiDB:JI435_018810"/>
<evidence type="ECO:0000313" key="13">
    <source>
        <dbReference type="EMBL" id="EAT88451.2"/>
    </source>
</evidence>
<dbReference type="Pfam" id="PF24883">
    <property type="entry name" value="NPHP3_N"/>
    <property type="match status" value="1"/>
</dbReference>
<evidence type="ECO:0000259" key="12">
    <source>
        <dbReference type="Pfam" id="PF24883"/>
    </source>
</evidence>
<keyword evidence="3 10" id="KW-0812">Transmembrane</keyword>
<feature type="transmembrane region" description="Helical" evidence="10">
    <location>
        <begin position="58"/>
        <end position="80"/>
    </location>
</feature>
<dbReference type="Gene3D" id="1.20.1740.10">
    <property type="entry name" value="Amino acid/polyamine transporter I"/>
    <property type="match status" value="1"/>
</dbReference>
<dbReference type="eggNOG" id="KOG4177">
    <property type="taxonomic scope" value="Eukaryota"/>
</dbReference>
<dbReference type="GO" id="GO:0003333">
    <property type="term" value="P:amino acid transmembrane transport"/>
    <property type="evidence" value="ECO:0000318"/>
    <property type="project" value="GO_Central"/>
</dbReference>
<dbReference type="InterPro" id="IPR027417">
    <property type="entry name" value="P-loop_NTPase"/>
</dbReference>
<comment type="subcellular location">
    <subcellularLocation>
        <location evidence="1">Membrane</location>
        <topology evidence="1">Multi-pass membrane protein</topology>
    </subcellularLocation>
</comment>
<evidence type="ECO:0000256" key="1">
    <source>
        <dbReference type="ARBA" id="ARBA00004141"/>
    </source>
</evidence>
<dbReference type="FunFam" id="1.20.1740.10:FF:000006">
    <property type="entry name" value="General amino acid permease"/>
    <property type="match status" value="1"/>
</dbReference>
<keyword evidence="6 10" id="KW-1133">Transmembrane helix</keyword>
<dbReference type="Pfam" id="PF00324">
    <property type="entry name" value="AA_permease"/>
    <property type="match status" value="1"/>
</dbReference>
<evidence type="ECO:0000256" key="10">
    <source>
        <dbReference type="SAM" id="Phobius"/>
    </source>
</evidence>
<dbReference type="PROSITE" id="PS50297">
    <property type="entry name" value="ANK_REP_REGION"/>
    <property type="match status" value="4"/>
</dbReference>
<feature type="transmembrane region" description="Helical" evidence="10">
    <location>
        <begin position="199"/>
        <end position="217"/>
    </location>
</feature>
<dbReference type="GO" id="GO:0016020">
    <property type="term" value="C:membrane"/>
    <property type="evidence" value="ECO:0000318"/>
    <property type="project" value="GO_Central"/>
</dbReference>
<evidence type="ECO:0000256" key="5">
    <source>
        <dbReference type="ARBA" id="ARBA00022970"/>
    </source>
</evidence>
<name>Q0UU73_PHANO</name>
<feature type="transmembrane region" description="Helical" evidence="10">
    <location>
        <begin position="248"/>
        <end position="268"/>
    </location>
</feature>
<gene>
    <name evidence="13" type="ORF">SNOG_04691</name>
</gene>
<dbReference type="InterPro" id="IPR004841">
    <property type="entry name" value="AA-permease/SLC12A_dom"/>
</dbReference>
<dbReference type="eggNOG" id="KOG1286">
    <property type="taxonomic scope" value="Eukaryota"/>
</dbReference>
<feature type="transmembrane region" description="Helical" evidence="10">
    <location>
        <begin position="165"/>
        <end position="187"/>
    </location>
</feature>
<feature type="transmembrane region" description="Helical" evidence="10">
    <location>
        <begin position="387"/>
        <end position="404"/>
    </location>
</feature>
<feature type="repeat" description="ANK" evidence="8">
    <location>
        <begin position="1283"/>
        <end position="1315"/>
    </location>
</feature>
<evidence type="ECO:0000259" key="11">
    <source>
        <dbReference type="Pfam" id="PF00324"/>
    </source>
</evidence>
<dbReference type="PROSITE" id="PS50088">
    <property type="entry name" value="ANK_REPEAT"/>
    <property type="match status" value="4"/>
</dbReference>
<dbReference type="FunFam" id="3.40.50.300:FF:001638">
    <property type="entry name" value="NACHT and WD40 domain protein"/>
    <property type="match status" value="1"/>
</dbReference>
<dbReference type="Gene3D" id="1.25.40.20">
    <property type="entry name" value="Ankyrin repeat-containing domain"/>
    <property type="match status" value="1"/>
</dbReference>
<dbReference type="Pfam" id="PF12796">
    <property type="entry name" value="Ank_2"/>
    <property type="match status" value="1"/>
</dbReference>
<dbReference type="GO" id="GO:0015171">
    <property type="term" value="F:amino acid transmembrane transporter activity"/>
    <property type="evidence" value="ECO:0000318"/>
    <property type="project" value="GO_Central"/>
</dbReference>
<accession>Q0UU73</accession>
<feature type="transmembrane region" description="Helical" evidence="10">
    <location>
        <begin position="138"/>
        <end position="159"/>
    </location>
</feature>
<keyword evidence="4" id="KW-0677">Repeat</keyword>
<evidence type="ECO:0000256" key="8">
    <source>
        <dbReference type="PROSITE-ProRule" id="PRU00023"/>
    </source>
</evidence>
<feature type="transmembrane region" description="Helical" evidence="10">
    <location>
        <begin position="416"/>
        <end position="439"/>
    </location>
</feature>
<dbReference type="InterPro" id="IPR050524">
    <property type="entry name" value="APC_YAT"/>
</dbReference>
<dbReference type="PANTHER" id="PTHR43341">
    <property type="entry name" value="AMINO ACID PERMEASE"/>
    <property type="match status" value="1"/>
</dbReference>
<protein>
    <submittedName>
        <fullName evidence="13">Uncharacterized protein</fullName>
    </submittedName>
</protein>
<evidence type="ECO:0000256" key="2">
    <source>
        <dbReference type="ARBA" id="ARBA00022448"/>
    </source>
</evidence>
<evidence type="ECO:0000256" key="3">
    <source>
        <dbReference type="ARBA" id="ARBA00022692"/>
    </source>
</evidence>
<keyword evidence="7 10" id="KW-0472">Membrane</keyword>
<dbReference type="Gene3D" id="3.40.50.300">
    <property type="entry name" value="P-loop containing nucleotide triphosphate hydrolases"/>
    <property type="match status" value="1"/>
</dbReference>
<evidence type="ECO:0000256" key="6">
    <source>
        <dbReference type="ARBA" id="ARBA00022989"/>
    </source>
</evidence>
<feature type="transmembrane region" description="Helical" evidence="10">
    <location>
        <begin position="460"/>
        <end position="483"/>
    </location>
</feature>
<sequence length="1406" mass="157259">MPNHQIVSPTGDPEKGPHGQYGYETNEEPFVHGHGTLAEATGTGGATHRGLKSRHIQFLALGGAIGTGLFVGSGAILALVGPAPLFMAYLSMMIVVWCIMNDLAEIVTYLPMNGITIPYFVKRFVDPSLAFAAGWNYWYAYAILVAAEATAGAILLSYWETPVHNAVWITIFLVVVLFLNIVAVEVFGEAEFWFASIKFITIMGLIILGFVIMLGGSPNDQGRLGFRYWKNPGAFKPYIVGGNTGKFLAYWTAFIRAGFAFIVSPELIALSAGETIAPRRNIPKAAGRFVYRLAVFYGFGSFIIGVIVPSDDPRLLSPSSNATASPFVIGIQRAGIAGLQHVINAAILTSAWSAGNAFLFSGSRVLYGMALNKEAPKFFAKTTKKGVPWTAVLATWAVGFLAYLNVSSSGAQVFTWFSNISTISGFIAWIVVMITYLRFRKAMEFNNMLSELPYRTKFQPYMTYFTLFIVSLLTLTNGFQVFTSARWDVADFLAAYITLPIFLVLYLGHKIYFKTPFFIHTQHIDVMSGKREMDELCKNDISARLGVLQECKTLLEFIELALARCEQEAGKDFQNFGKMLKWPFKEKETKDALQRLHQLRGVLANAVEVDSARIETVQVLLVDGMRSLTTKVETQMSREESQKVLSWLCPLPTTGAHVSLENALARRLSGTGEWFLQSRIFTHWLVSKNSAETSSIWITGLPGSGKTLLCASAIQRLLALQTERTEYMTILYFFCDHRDPAKVTHDSFLMTLTKQILDHSPDFMEQAKKIYDEKASNGERMFNRTDYISLIQSFMSLCKHVFIFCDALDESSEGDEIANSLGNLFEYGQKCDVSTRVLMTSRFDVQLERRHATLTTNRVALAENMKPDIDQYVTTEVGSRVEKGTLKMRDKNLQSSIQEQVASRAGTILHARMQLDYFSTARNDKDLKAMITNLPNGLEHTYETILSHMASTYPDCVENMKILLQCLVVASPTLTASDLAEILAMGPEQAFLDFDLVSTDPYDELEVIAPLVVLTKIRKTHGIVKLAHYSLDEYLSSPRILQSQARQFHVNPEEANAWLASICLQYLTFDIFNLSRHQMSKSDFPSLEQYSFRRYAALNWFRHYQQAKRTAGFSEQCKPYLGRLFSDEDGSPCFKHWRWIYQQEYPYDESPRYSPVCFAISQGLDDIVEDLLPRLSDINIPQTDGYTCLNIAAKWNRPTTIRKLLALGADINEPGSRQSTPLHLAAEFASRDACDVLLDAGADSHARSLSGSTAFYRACRGGDVHIVQRLKDCGSDINAQTSDSWTPIMEAVENGHEAVVDLLLGWGADLSVKTRQKWTVLLLAEDGFNLAPNRRIIEKLKRAVGREAYRDSVNEVVLEEKAMGEEDAVGIEVEKTTYEGVELTRQRNTLASIPSWVPGVIRPPNV</sequence>
<evidence type="ECO:0000256" key="4">
    <source>
        <dbReference type="ARBA" id="ARBA00022737"/>
    </source>
</evidence>
<dbReference type="SMART" id="SM00248">
    <property type="entry name" value="ANK"/>
    <property type="match status" value="5"/>
</dbReference>
<dbReference type="Pfam" id="PF00023">
    <property type="entry name" value="Ank"/>
    <property type="match status" value="1"/>
</dbReference>
<dbReference type="HOGENOM" id="CLU_253980_0_0_1"/>
<dbReference type="SUPFAM" id="SSF52540">
    <property type="entry name" value="P-loop containing nucleoside triphosphate hydrolases"/>
    <property type="match status" value="1"/>
</dbReference>
<dbReference type="InterPro" id="IPR036770">
    <property type="entry name" value="Ankyrin_rpt-contain_sf"/>
</dbReference>
<feature type="repeat" description="ANK" evidence="8">
    <location>
        <begin position="1250"/>
        <end position="1282"/>
    </location>
</feature>
<organism evidence="13 14">
    <name type="scientific">Phaeosphaeria nodorum (strain SN15 / ATCC MYA-4574 / FGSC 10173)</name>
    <name type="common">Glume blotch fungus</name>
    <name type="synonym">Parastagonospora nodorum</name>
    <dbReference type="NCBI Taxonomy" id="321614"/>
    <lineage>
        <taxon>Eukaryota</taxon>
        <taxon>Fungi</taxon>
        <taxon>Dikarya</taxon>
        <taxon>Ascomycota</taxon>
        <taxon>Pezizomycotina</taxon>
        <taxon>Dothideomycetes</taxon>
        <taxon>Pleosporomycetidae</taxon>
        <taxon>Pleosporales</taxon>
        <taxon>Pleosporineae</taxon>
        <taxon>Phaeosphaeriaceae</taxon>
        <taxon>Parastagonospora</taxon>
    </lineage>
</organism>
<evidence type="ECO:0000256" key="9">
    <source>
        <dbReference type="SAM" id="MobiDB-lite"/>
    </source>
</evidence>
<evidence type="ECO:0000256" key="7">
    <source>
        <dbReference type="ARBA" id="ARBA00023136"/>
    </source>
</evidence>
<reference evidence="14" key="1">
    <citation type="journal article" date="2007" name="Plant Cell">
        <title>Dothideomycete-plant interactions illuminated by genome sequencing and EST analysis of the wheat pathogen Stagonospora nodorum.</title>
        <authorList>
            <person name="Hane J.K."/>
            <person name="Lowe R.G."/>
            <person name="Solomon P.S."/>
            <person name="Tan K.C."/>
            <person name="Schoch C.L."/>
            <person name="Spatafora J.W."/>
            <person name="Crous P.W."/>
            <person name="Kodira C."/>
            <person name="Birren B.W."/>
            <person name="Galagan J.E."/>
            <person name="Torriani S.F."/>
            <person name="McDonald B.A."/>
            <person name="Oliver R.P."/>
        </authorList>
    </citation>
    <scope>NUCLEOTIDE SEQUENCE [LARGE SCALE GENOMIC DNA]</scope>
    <source>
        <strain evidence="14">SN15 / ATCC MYA-4574 / FGSC 10173</strain>
    </source>
</reference>
<keyword evidence="2" id="KW-0813">Transport</keyword>
<dbReference type="InterPro" id="IPR056884">
    <property type="entry name" value="NPHP3-like_N"/>
</dbReference>
<feature type="transmembrane region" description="Helical" evidence="10">
    <location>
        <begin position="289"/>
        <end position="308"/>
    </location>
</feature>
<feature type="transmembrane region" description="Helical" evidence="10">
    <location>
        <begin position="86"/>
        <end position="104"/>
    </location>
</feature>
<dbReference type="InterPro" id="IPR002110">
    <property type="entry name" value="Ankyrin_rpt"/>
</dbReference>
<evidence type="ECO:0000313" key="14">
    <source>
        <dbReference type="Proteomes" id="UP000001055"/>
    </source>
</evidence>
<feature type="region of interest" description="Disordered" evidence="9">
    <location>
        <begin position="1"/>
        <end position="25"/>
    </location>
</feature>
<dbReference type="RefSeq" id="XP_001795103.1">
    <property type="nucleotide sequence ID" value="XM_001795051.1"/>
</dbReference>
<dbReference type="GeneID" id="5971971"/>
<proteinExistence type="predicted"/>
<dbReference type="SUPFAM" id="SSF48403">
    <property type="entry name" value="Ankyrin repeat"/>
    <property type="match status" value="1"/>
</dbReference>
<feature type="domain" description="Nephrocystin 3-like N-terminal" evidence="12">
    <location>
        <begin position="670"/>
        <end position="842"/>
    </location>
</feature>